<proteinExistence type="predicted"/>
<name>A0AAD5K8G6_9FUNG</name>
<evidence type="ECO:0000256" key="1">
    <source>
        <dbReference type="PROSITE-ProRule" id="PRU00339"/>
    </source>
</evidence>
<dbReference type="Proteomes" id="UP001209540">
    <property type="component" value="Unassembled WGS sequence"/>
</dbReference>
<feature type="repeat" description="TPR" evidence="1">
    <location>
        <begin position="74"/>
        <end position="107"/>
    </location>
</feature>
<dbReference type="EMBL" id="JAIXMP010000015">
    <property type="protein sequence ID" value="KAI9261453.1"/>
    <property type="molecule type" value="Genomic_DNA"/>
</dbReference>
<keyword evidence="3" id="KW-1185">Reference proteome</keyword>
<reference evidence="2" key="1">
    <citation type="journal article" date="2022" name="IScience">
        <title>Evolution of zygomycete secretomes and the origins of terrestrial fungal ecologies.</title>
        <authorList>
            <person name="Chang Y."/>
            <person name="Wang Y."/>
            <person name="Mondo S."/>
            <person name="Ahrendt S."/>
            <person name="Andreopoulos W."/>
            <person name="Barry K."/>
            <person name="Beard J."/>
            <person name="Benny G.L."/>
            <person name="Blankenship S."/>
            <person name="Bonito G."/>
            <person name="Cuomo C."/>
            <person name="Desiro A."/>
            <person name="Gervers K.A."/>
            <person name="Hundley H."/>
            <person name="Kuo A."/>
            <person name="LaButti K."/>
            <person name="Lang B.F."/>
            <person name="Lipzen A."/>
            <person name="O'Donnell K."/>
            <person name="Pangilinan J."/>
            <person name="Reynolds N."/>
            <person name="Sandor L."/>
            <person name="Smith M.E."/>
            <person name="Tsang A."/>
            <person name="Grigoriev I.V."/>
            <person name="Stajich J.E."/>
            <person name="Spatafora J.W."/>
        </authorList>
    </citation>
    <scope>NUCLEOTIDE SEQUENCE</scope>
    <source>
        <strain evidence="2">RSA 2281</strain>
    </source>
</reference>
<dbReference type="InterPro" id="IPR019734">
    <property type="entry name" value="TPR_rpt"/>
</dbReference>
<protein>
    <recommendedName>
        <fullName evidence="4">F-box domain-containing protein</fullName>
    </recommendedName>
</protein>
<evidence type="ECO:0000313" key="2">
    <source>
        <dbReference type="EMBL" id="KAI9261453.1"/>
    </source>
</evidence>
<dbReference type="Gene3D" id="3.80.10.10">
    <property type="entry name" value="Ribonuclease Inhibitor"/>
    <property type="match status" value="2"/>
</dbReference>
<comment type="caution">
    <text evidence="2">The sequence shown here is derived from an EMBL/GenBank/DDBJ whole genome shotgun (WGS) entry which is preliminary data.</text>
</comment>
<dbReference type="SUPFAM" id="SSF48452">
    <property type="entry name" value="TPR-like"/>
    <property type="match status" value="1"/>
</dbReference>
<evidence type="ECO:0008006" key="4">
    <source>
        <dbReference type="Google" id="ProtNLM"/>
    </source>
</evidence>
<dbReference type="PANTHER" id="PTHR38926:SF72">
    <property type="entry name" value="IM:7136021-RELATED"/>
    <property type="match status" value="1"/>
</dbReference>
<dbReference type="InterPro" id="IPR011990">
    <property type="entry name" value="TPR-like_helical_dom_sf"/>
</dbReference>
<dbReference type="Gene3D" id="1.25.40.10">
    <property type="entry name" value="Tetratricopeptide repeat domain"/>
    <property type="match status" value="1"/>
</dbReference>
<dbReference type="PROSITE" id="PS50005">
    <property type="entry name" value="TPR"/>
    <property type="match status" value="1"/>
</dbReference>
<evidence type="ECO:0000313" key="3">
    <source>
        <dbReference type="Proteomes" id="UP001209540"/>
    </source>
</evidence>
<reference evidence="2" key="2">
    <citation type="submission" date="2023-02" db="EMBL/GenBank/DDBJ databases">
        <authorList>
            <consortium name="DOE Joint Genome Institute"/>
            <person name="Mondo S.J."/>
            <person name="Chang Y."/>
            <person name="Wang Y."/>
            <person name="Ahrendt S."/>
            <person name="Andreopoulos W."/>
            <person name="Barry K."/>
            <person name="Beard J."/>
            <person name="Benny G.L."/>
            <person name="Blankenship S."/>
            <person name="Bonito G."/>
            <person name="Cuomo C."/>
            <person name="Desiro A."/>
            <person name="Gervers K.A."/>
            <person name="Hundley H."/>
            <person name="Kuo A."/>
            <person name="LaButti K."/>
            <person name="Lang B.F."/>
            <person name="Lipzen A."/>
            <person name="O'Donnell K."/>
            <person name="Pangilinan J."/>
            <person name="Reynolds N."/>
            <person name="Sandor L."/>
            <person name="Smith M.W."/>
            <person name="Tsang A."/>
            <person name="Grigoriev I.V."/>
            <person name="Stajich J.E."/>
            <person name="Spatafora J.W."/>
        </authorList>
    </citation>
    <scope>NUCLEOTIDE SEQUENCE</scope>
    <source>
        <strain evidence="2">RSA 2281</strain>
    </source>
</reference>
<keyword evidence="1" id="KW-0802">TPR repeat</keyword>
<dbReference type="InterPro" id="IPR032675">
    <property type="entry name" value="LRR_dom_sf"/>
</dbReference>
<gene>
    <name evidence="2" type="ORF">BDA99DRAFT_511398</name>
</gene>
<dbReference type="SUPFAM" id="SSF81383">
    <property type="entry name" value="F-box domain"/>
    <property type="match status" value="1"/>
</dbReference>
<dbReference type="AlphaFoldDB" id="A0AAD5K8G6"/>
<sequence length="715" mass="81052">MASSWDRQITDTEEALAKDDYNDAIRQSTKALDNLFLQASTMVRVRSRAWGRKGDLSKQIKDATLALEWTPRDAEAYLHCGRLYAAQGNQQKAMDVFEKGLSIVSSSSSSSSRENDNDNEILSNTFKAEIYEAKARLFQRIDFFAKCPYDIFTNVVKLLPVDALNECASVNRAWRSKILSCPSAWREFNFDDNFYDTYQQDEPPIESLASLLPQVTQHVEDLTLRTNTTFIAKMVQLMREKRFSSLRTLNVWGPGIMKCTFFFFEYVALDERKLKYDLSFFYLVYTVVEDQDTPKDFTYDKIANILPNISGTLKELTLMLWNHNGPSLALILSVCRNLTHVTFSSPDPRALLGLSLSFSTNLVSLEIRAESNEFPESELDNLFQRSPHLRCMRLDGCQFDIIPHLNRASIHLVALLIHPLEFQYGASPDAYLTDDDYPNKEGREAPPKHGILRYFQSGGIMSAESLKQLLTENHNTLEKLGLASHQDITAEDHDGLSQPTLTDSWQTLGQLPIFNKLHALALNSTHNHDTDFYDKVPDILRSCPNITSLTLHEFNERPLPHNLFAPAADMKSLTFLELFSMDLESPPLIELLQKLVIHGTRSTIDTLQIDGCYGRAGDAMLLISKLNNLQELSFGDDLDEHSTSICAEQFARNLARLPKLQMLDVTDVNFSNEALQLLCESKSLEYVTLNGTNGISIETLARFLQHDPPIHLSYS</sequence>
<accession>A0AAD5K8G6</accession>
<organism evidence="2 3">
    <name type="scientific">Phascolomyces articulosus</name>
    <dbReference type="NCBI Taxonomy" id="60185"/>
    <lineage>
        <taxon>Eukaryota</taxon>
        <taxon>Fungi</taxon>
        <taxon>Fungi incertae sedis</taxon>
        <taxon>Mucoromycota</taxon>
        <taxon>Mucoromycotina</taxon>
        <taxon>Mucoromycetes</taxon>
        <taxon>Mucorales</taxon>
        <taxon>Lichtheimiaceae</taxon>
        <taxon>Phascolomyces</taxon>
    </lineage>
</organism>
<dbReference type="InterPro" id="IPR036047">
    <property type="entry name" value="F-box-like_dom_sf"/>
</dbReference>
<dbReference type="PANTHER" id="PTHR38926">
    <property type="entry name" value="F-BOX DOMAIN CONTAINING PROTEIN, EXPRESSED"/>
    <property type="match status" value="1"/>
</dbReference>
<dbReference type="SUPFAM" id="SSF52047">
    <property type="entry name" value="RNI-like"/>
    <property type="match status" value="1"/>
</dbReference>